<organism evidence="1 2">
    <name type="scientific">Pomacea canaliculata</name>
    <name type="common">Golden apple snail</name>
    <dbReference type="NCBI Taxonomy" id="400727"/>
    <lineage>
        <taxon>Eukaryota</taxon>
        <taxon>Metazoa</taxon>
        <taxon>Spiralia</taxon>
        <taxon>Lophotrochozoa</taxon>
        <taxon>Mollusca</taxon>
        <taxon>Gastropoda</taxon>
        <taxon>Caenogastropoda</taxon>
        <taxon>Architaenioglossa</taxon>
        <taxon>Ampullarioidea</taxon>
        <taxon>Ampullariidae</taxon>
        <taxon>Pomacea</taxon>
    </lineage>
</organism>
<comment type="caution">
    <text evidence="1">The sequence shown here is derived from an EMBL/GenBank/DDBJ whole genome shotgun (WGS) entry which is preliminary data.</text>
</comment>
<evidence type="ECO:0000313" key="2">
    <source>
        <dbReference type="Proteomes" id="UP000245119"/>
    </source>
</evidence>
<evidence type="ECO:0000313" key="1">
    <source>
        <dbReference type="EMBL" id="PVD24746.1"/>
    </source>
</evidence>
<sequence length="122" mass="14096">MIKQVYNQQTARMENGGGGGEYWGNKEGVIYDLLMRQCPIDEPDSLTSSFHISTFHESRENYDRTSQRLGEVLLVKSEEKMCAKSPPCPQTKPTLITVVYRKHSLFRSCPMFQKLWTFSQNL</sequence>
<dbReference type="AlphaFoldDB" id="A0A2T7NUC8"/>
<proteinExistence type="predicted"/>
<dbReference type="EMBL" id="PZQS01000009">
    <property type="protein sequence ID" value="PVD24746.1"/>
    <property type="molecule type" value="Genomic_DNA"/>
</dbReference>
<accession>A0A2T7NUC8</accession>
<name>A0A2T7NUC8_POMCA</name>
<protein>
    <submittedName>
        <fullName evidence="1">Uncharacterized protein</fullName>
    </submittedName>
</protein>
<reference evidence="1 2" key="1">
    <citation type="submission" date="2018-04" db="EMBL/GenBank/DDBJ databases">
        <title>The genome of golden apple snail Pomacea canaliculata provides insight into stress tolerance and invasive adaptation.</title>
        <authorList>
            <person name="Liu C."/>
            <person name="Liu B."/>
            <person name="Ren Y."/>
            <person name="Zhang Y."/>
            <person name="Wang H."/>
            <person name="Li S."/>
            <person name="Jiang F."/>
            <person name="Yin L."/>
            <person name="Zhang G."/>
            <person name="Qian W."/>
            <person name="Fan W."/>
        </authorList>
    </citation>
    <scope>NUCLEOTIDE SEQUENCE [LARGE SCALE GENOMIC DNA]</scope>
    <source>
        <strain evidence="1">SZHN2017</strain>
        <tissue evidence="1">Muscle</tissue>
    </source>
</reference>
<dbReference type="Proteomes" id="UP000245119">
    <property type="component" value="Linkage Group LG9"/>
</dbReference>
<gene>
    <name evidence="1" type="ORF">C0Q70_15231</name>
</gene>
<keyword evidence="2" id="KW-1185">Reference proteome</keyword>